<dbReference type="AlphaFoldDB" id="A0AAD3RKT7"/>
<sequence length="309" mass="34120">MICLALYLSYLSSSGVSVPGLLRCLYLSLSGLTESSLSLSVSSPLSGVTESPPQVSVPKDRWLWDEWWERRTEVNLRDNSRIIYSGSTRQFCYRRFNSMMPFPVPYEKGFLTLLYHLEELGAPGQRPDYSFKECDVKSLSSHQLIEFLSLLLQEVAEVVCSSVGGVSTLKMATGTGQDEVHKCHSSEVRVRGHGLAHLVSQILGLGHRLPPVFECQPGHGPKSPVFQDTEVRVRAMASAHPETECHTGPQPQTPRTEARLGHGLCHLCSWPQGHSPSLCQTCQEAQSGHACPNLQPVRLKEATPAPHPK</sequence>
<dbReference type="EMBL" id="BRZM01000880">
    <property type="protein sequence ID" value="GLD72136.1"/>
    <property type="molecule type" value="Genomic_DNA"/>
</dbReference>
<gene>
    <name evidence="3" type="ORF">AKAME5_002346000</name>
</gene>
<evidence type="ECO:0000256" key="1">
    <source>
        <dbReference type="SAM" id="MobiDB-lite"/>
    </source>
</evidence>
<feature type="region of interest" description="Disordered" evidence="1">
    <location>
        <begin position="237"/>
        <end position="257"/>
    </location>
</feature>
<accession>A0AAD3RKT7</accession>
<feature type="signal peptide" evidence="2">
    <location>
        <begin position="1"/>
        <end position="17"/>
    </location>
</feature>
<keyword evidence="3" id="KW-0378">Hydrolase</keyword>
<reference evidence="3" key="1">
    <citation type="submission" date="2022-08" db="EMBL/GenBank/DDBJ databases">
        <title>Genome sequencing of akame (Lates japonicus).</title>
        <authorList>
            <person name="Hashiguchi Y."/>
            <person name="Takahashi H."/>
        </authorList>
    </citation>
    <scope>NUCLEOTIDE SEQUENCE</scope>
    <source>
        <strain evidence="3">Kochi</strain>
    </source>
</reference>
<dbReference type="GO" id="GO:0016787">
    <property type="term" value="F:hydrolase activity"/>
    <property type="evidence" value="ECO:0007669"/>
    <property type="project" value="UniProtKB-KW"/>
</dbReference>
<protein>
    <submittedName>
        <fullName evidence="3">Leukotriene A-4 hydrolase</fullName>
    </submittedName>
</protein>
<keyword evidence="2" id="KW-0732">Signal</keyword>
<evidence type="ECO:0000313" key="4">
    <source>
        <dbReference type="Proteomes" id="UP001279410"/>
    </source>
</evidence>
<evidence type="ECO:0000256" key="2">
    <source>
        <dbReference type="SAM" id="SignalP"/>
    </source>
</evidence>
<comment type="caution">
    <text evidence="3">The sequence shown here is derived from an EMBL/GenBank/DDBJ whole genome shotgun (WGS) entry which is preliminary data.</text>
</comment>
<evidence type="ECO:0000313" key="3">
    <source>
        <dbReference type="EMBL" id="GLD72136.1"/>
    </source>
</evidence>
<proteinExistence type="predicted"/>
<name>A0AAD3RKT7_LATJO</name>
<feature type="chain" id="PRO_5041936976" evidence="2">
    <location>
        <begin position="18"/>
        <end position="309"/>
    </location>
</feature>
<dbReference type="Proteomes" id="UP001279410">
    <property type="component" value="Unassembled WGS sequence"/>
</dbReference>
<organism evidence="3 4">
    <name type="scientific">Lates japonicus</name>
    <name type="common">Japanese lates</name>
    <dbReference type="NCBI Taxonomy" id="270547"/>
    <lineage>
        <taxon>Eukaryota</taxon>
        <taxon>Metazoa</taxon>
        <taxon>Chordata</taxon>
        <taxon>Craniata</taxon>
        <taxon>Vertebrata</taxon>
        <taxon>Euteleostomi</taxon>
        <taxon>Actinopterygii</taxon>
        <taxon>Neopterygii</taxon>
        <taxon>Teleostei</taxon>
        <taxon>Neoteleostei</taxon>
        <taxon>Acanthomorphata</taxon>
        <taxon>Carangaria</taxon>
        <taxon>Carangaria incertae sedis</taxon>
        <taxon>Centropomidae</taxon>
        <taxon>Lates</taxon>
    </lineage>
</organism>
<keyword evidence="4" id="KW-1185">Reference proteome</keyword>